<keyword evidence="6 9" id="KW-0812">Transmembrane</keyword>
<evidence type="ECO:0000256" key="2">
    <source>
        <dbReference type="ARBA" id="ARBA00004953"/>
    </source>
</evidence>
<comment type="function">
    <text evidence="9">Converts cobyric acid to cobinamide by the addition of aminopropanol on the F carboxylic group.</text>
</comment>
<keyword evidence="11" id="KW-1185">Reference proteome</keyword>
<evidence type="ECO:0000313" key="10">
    <source>
        <dbReference type="EMBL" id="MFI7586817.1"/>
    </source>
</evidence>
<evidence type="ECO:0000256" key="8">
    <source>
        <dbReference type="ARBA" id="ARBA00023136"/>
    </source>
</evidence>
<evidence type="ECO:0000256" key="4">
    <source>
        <dbReference type="ARBA" id="ARBA00022475"/>
    </source>
</evidence>
<proteinExistence type="inferred from homology"/>
<keyword evidence="7 9" id="KW-1133">Transmembrane helix</keyword>
<evidence type="ECO:0000256" key="6">
    <source>
        <dbReference type="ARBA" id="ARBA00022692"/>
    </source>
</evidence>
<evidence type="ECO:0000256" key="3">
    <source>
        <dbReference type="ARBA" id="ARBA00006263"/>
    </source>
</evidence>
<dbReference type="PANTHER" id="PTHR34308">
    <property type="entry name" value="COBALAMIN BIOSYNTHESIS PROTEIN CBIB"/>
    <property type="match status" value="1"/>
</dbReference>
<dbReference type="PANTHER" id="PTHR34308:SF1">
    <property type="entry name" value="COBALAMIN BIOSYNTHESIS PROTEIN CBIB"/>
    <property type="match status" value="1"/>
</dbReference>
<comment type="caution">
    <text evidence="10">The sequence shown here is derived from an EMBL/GenBank/DDBJ whole genome shotgun (WGS) entry which is preliminary data.</text>
</comment>
<dbReference type="HAMAP" id="MF_00024">
    <property type="entry name" value="CobD_CbiB"/>
    <property type="match status" value="1"/>
</dbReference>
<dbReference type="InterPro" id="IPR004485">
    <property type="entry name" value="Cobalamin_biosynth_CobD/CbiB"/>
</dbReference>
<dbReference type="NCBIfam" id="TIGR00380">
    <property type="entry name" value="cobal_cbiB"/>
    <property type="match status" value="1"/>
</dbReference>
<reference evidence="10 11" key="1">
    <citation type="submission" date="2024-10" db="EMBL/GenBank/DDBJ databases">
        <title>The Natural Products Discovery Center: Release of the First 8490 Sequenced Strains for Exploring Actinobacteria Biosynthetic Diversity.</title>
        <authorList>
            <person name="Kalkreuter E."/>
            <person name="Kautsar S.A."/>
            <person name="Yang D."/>
            <person name="Bader C.D."/>
            <person name="Teijaro C.N."/>
            <person name="Fluegel L."/>
            <person name="Davis C.M."/>
            <person name="Simpson J.R."/>
            <person name="Lauterbach L."/>
            <person name="Steele A.D."/>
            <person name="Gui C."/>
            <person name="Meng S."/>
            <person name="Li G."/>
            <person name="Viehrig K."/>
            <person name="Ye F."/>
            <person name="Su P."/>
            <person name="Kiefer A.F."/>
            <person name="Nichols A."/>
            <person name="Cepeda A.J."/>
            <person name="Yan W."/>
            <person name="Fan B."/>
            <person name="Jiang Y."/>
            <person name="Adhikari A."/>
            <person name="Zheng C.-J."/>
            <person name="Schuster L."/>
            <person name="Cowan T.M."/>
            <person name="Smanski M.J."/>
            <person name="Chevrette M.G."/>
            <person name="De Carvalho L.P.S."/>
            <person name="Shen B."/>
        </authorList>
    </citation>
    <scope>NUCLEOTIDE SEQUENCE [LARGE SCALE GENOMIC DNA]</scope>
    <source>
        <strain evidence="10 11">NPDC049639</strain>
    </source>
</reference>
<evidence type="ECO:0000256" key="7">
    <source>
        <dbReference type="ARBA" id="ARBA00022989"/>
    </source>
</evidence>
<dbReference type="EMBL" id="JBITLV010000002">
    <property type="protein sequence ID" value="MFI7586817.1"/>
    <property type="molecule type" value="Genomic_DNA"/>
</dbReference>
<dbReference type="Pfam" id="PF03186">
    <property type="entry name" value="CobD_Cbib"/>
    <property type="match status" value="1"/>
</dbReference>
<keyword evidence="8 9" id="KW-0472">Membrane</keyword>
<evidence type="ECO:0000256" key="5">
    <source>
        <dbReference type="ARBA" id="ARBA00022573"/>
    </source>
</evidence>
<name>A0ABW8AMG8_9ACTN</name>
<evidence type="ECO:0000313" key="11">
    <source>
        <dbReference type="Proteomes" id="UP001612915"/>
    </source>
</evidence>
<feature type="transmembrane region" description="Helical" evidence="9">
    <location>
        <begin position="78"/>
        <end position="96"/>
    </location>
</feature>
<comment type="subcellular location">
    <subcellularLocation>
        <location evidence="1 9">Cell membrane</location>
        <topology evidence="1 9">Multi-pass membrane protein</topology>
    </subcellularLocation>
</comment>
<keyword evidence="5 9" id="KW-0169">Cobalamin biosynthesis</keyword>
<gene>
    <name evidence="9" type="primary">cobD</name>
    <name evidence="10" type="ORF">ACIB24_07060</name>
</gene>
<comment type="pathway">
    <text evidence="2 9">Cofactor biosynthesis; adenosylcobalamin biosynthesis.</text>
</comment>
<dbReference type="NCBIfam" id="NF002276">
    <property type="entry name" value="PRK01209.1-4"/>
    <property type="match status" value="1"/>
</dbReference>
<organism evidence="10 11">
    <name type="scientific">Spongisporangium articulatum</name>
    <dbReference type="NCBI Taxonomy" id="3362603"/>
    <lineage>
        <taxon>Bacteria</taxon>
        <taxon>Bacillati</taxon>
        <taxon>Actinomycetota</taxon>
        <taxon>Actinomycetes</taxon>
        <taxon>Kineosporiales</taxon>
        <taxon>Kineosporiaceae</taxon>
        <taxon>Spongisporangium</taxon>
    </lineage>
</organism>
<sequence length="348" mass="35543">MSVRDERRRAGRVTGRLAVPGRLERPERSGAARAAGILLGAAADAVFADPRRGHPVAGFGAYALALENRLYAPSRPRGALFAALAVAAPVAGAAVAERAARGRPLLQLGVTAVATWACLGGTSLAREGALMERALAAGDLAAARERLSHLCARDPSGLQAPELARATVESLAENSSDATVAPLVWAAVAGAPGVVAYRVVNTLDAMVGYRSRRYEQFGWASARLDDAANLVPARLTAGLTVALAPLVGGSRGATWATLRRDGAHHPSPNAGPVEAAAAGALGVRLGGANVYAGEQEQRPVLGGDGRSPQVADIPRAVRLGRAVSLSAVAVAAATALALGRRRRSCGVR</sequence>
<evidence type="ECO:0000256" key="1">
    <source>
        <dbReference type="ARBA" id="ARBA00004651"/>
    </source>
</evidence>
<keyword evidence="4 9" id="KW-1003">Cell membrane</keyword>
<dbReference type="Proteomes" id="UP001612915">
    <property type="component" value="Unassembled WGS sequence"/>
</dbReference>
<evidence type="ECO:0000256" key="9">
    <source>
        <dbReference type="HAMAP-Rule" id="MF_00024"/>
    </source>
</evidence>
<comment type="similarity">
    <text evidence="3 9">Belongs to the CobD/CbiB family.</text>
</comment>
<dbReference type="RefSeq" id="WP_398277285.1">
    <property type="nucleotide sequence ID" value="NZ_JBITLV010000002.1"/>
</dbReference>
<protein>
    <recommendedName>
        <fullName evidence="9">Cobalamin biosynthesis protein CobD</fullName>
    </recommendedName>
</protein>
<accession>A0ABW8AMG8</accession>
<comment type="caution">
    <text evidence="9">Lacks conserved residue(s) required for the propagation of feature annotation.</text>
</comment>